<protein>
    <submittedName>
        <fullName evidence="2">Uncharacterized protein</fullName>
    </submittedName>
</protein>
<dbReference type="EMBL" id="PXYW01000001">
    <property type="protein sequence ID" value="PSR35533.1"/>
    <property type="molecule type" value="Genomic_DNA"/>
</dbReference>
<proteinExistence type="predicted"/>
<evidence type="ECO:0000256" key="1">
    <source>
        <dbReference type="SAM" id="MobiDB-lite"/>
    </source>
</evidence>
<name>A0A2T2XM21_9FIRM</name>
<reference evidence="2 3" key="1">
    <citation type="journal article" date="2014" name="BMC Genomics">
        <title>Comparison of environmental and isolate Sulfobacillus genomes reveals diverse carbon, sulfur, nitrogen, and hydrogen metabolisms.</title>
        <authorList>
            <person name="Justice N.B."/>
            <person name="Norman A."/>
            <person name="Brown C.T."/>
            <person name="Singh A."/>
            <person name="Thomas B.C."/>
            <person name="Banfield J.F."/>
        </authorList>
    </citation>
    <scope>NUCLEOTIDE SEQUENCE [LARGE SCALE GENOMIC DNA]</scope>
    <source>
        <strain evidence="2">AMDSBA4</strain>
    </source>
</reference>
<feature type="region of interest" description="Disordered" evidence="1">
    <location>
        <begin position="39"/>
        <end position="58"/>
    </location>
</feature>
<evidence type="ECO:0000313" key="3">
    <source>
        <dbReference type="Proteomes" id="UP000242972"/>
    </source>
</evidence>
<gene>
    <name evidence="2" type="ORF">C7B46_00635</name>
</gene>
<dbReference type="Proteomes" id="UP000242972">
    <property type="component" value="Unassembled WGS sequence"/>
</dbReference>
<dbReference type="AlphaFoldDB" id="A0A2T2XM21"/>
<sequence length="70" mass="7952">MMRRCITKAIVERREPEREKTGYGNGWTVDGLDKLFRSTTPHRGLGMDSSGQTPTETVGEIWERLTEAVI</sequence>
<evidence type="ECO:0000313" key="2">
    <source>
        <dbReference type="EMBL" id="PSR35533.1"/>
    </source>
</evidence>
<accession>A0A2T2XM21</accession>
<comment type="caution">
    <text evidence="2">The sequence shown here is derived from an EMBL/GenBank/DDBJ whole genome shotgun (WGS) entry which is preliminary data.</text>
</comment>
<organism evidence="2 3">
    <name type="scientific">Sulfobacillus benefaciens</name>
    <dbReference type="NCBI Taxonomy" id="453960"/>
    <lineage>
        <taxon>Bacteria</taxon>
        <taxon>Bacillati</taxon>
        <taxon>Bacillota</taxon>
        <taxon>Clostridia</taxon>
        <taxon>Eubacteriales</taxon>
        <taxon>Clostridiales Family XVII. Incertae Sedis</taxon>
        <taxon>Sulfobacillus</taxon>
    </lineage>
</organism>